<evidence type="ECO:0000259" key="4">
    <source>
        <dbReference type="Pfam" id="PF04755"/>
    </source>
</evidence>
<reference evidence="5 6" key="1">
    <citation type="journal article" date="2024" name="Nat. Commun.">
        <title>Phylogenomics reveals the evolutionary origins of lichenization in chlorophyte algae.</title>
        <authorList>
            <person name="Puginier C."/>
            <person name="Libourel C."/>
            <person name="Otte J."/>
            <person name="Skaloud P."/>
            <person name="Haon M."/>
            <person name="Grisel S."/>
            <person name="Petersen M."/>
            <person name="Berrin J.G."/>
            <person name="Delaux P.M."/>
            <person name="Dal Grande F."/>
            <person name="Keller J."/>
        </authorList>
    </citation>
    <scope>NUCLEOTIDE SEQUENCE [LARGE SCALE GENOMIC DNA]</scope>
    <source>
        <strain evidence="5 6">SAG 2145</strain>
    </source>
</reference>
<dbReference type="Proteomes" id="UP001438707">
    <property type="component" value="Unassembled WGS sequence"/>
</dbReference>
<dbReference type="Pfam" id="PF04755">
    <property type="entry name" value="PAP_fibrillin"/>
    <property type="match status" value="1"/>
</dbReference>
<name>A0AAW1QUT8_9CHLO</name>
<feature type="compositionally biased region" description="Acidic residues" evidence="3">
    <location>
        <begin position="277"/>
        <end position="290"/>
    </location>
</feature>
<dbReference type="InterPro" id="IPR006843">
    <property type="entry name" value="PAP/fibrillin_dom"/>
</dbReference>
<feature type="region of interest" description="Disordered" evidence="3">
    <location>
        <begin position="264"/>
        <end position="290"/>
    </location>
</feature>
<dbReference type="AlphaFoldDB" id="A0AAW1QUT8"/>
<keyword evidence="2" id="KW-0934">Plastid</keyword>
<protein>
    <recommendedName>
        <fullName evidence="4">Plastid lipid-associated protein/fibrillin conserved domain-containing protein</fullName>
    </recommendedName>
</protein>
<keyword evidence="6" id="KW-1185">Reference proteome</keyword>
<organism evidence="5 6">
    <name type="scientific">Apatococcus lobatus</name>
    <dbReference type="NCBI Taxonomy" id="904363"/>
    <lineage>
        <taxon>Eukaryota</taxon>
        <taxon>Viridiplantae</taxon>
        <taxon>Chlorophyta</taxon>
        <taxon>core chlorophytes</taxon>
        <taxon>Trebouxiophyceae</taxon>
        <taxon>Chlorellales</taxon>
        <taxon>Chlorellaceae</taxon>
        <taxon>Apatococcus</taxon>
    </lineage>
</organism>
<feature type="domain" description="Plastid lipid-associated protein/fibrillin conserved" evidence="4">
    <location>
        <begin position="73"/>
        <end position="180"/>
    </location>
</feature>
<evidence type="ECO:0000256" key="3">
    <source>
        <dbReference type="SAM" id="MobiDB-lite"/>
    </source>
</evidence>
<dbReference type="EMBL" id="JALJOS010000025">
    <property type="protein sequence ID" value="KAK9825281.1"/>
    <property type="molecule type" value="Genomic_DNA"/>
</dbReference>
<evidence type="ECO:0000256" key="2">
    <source>
        <dbReference type="ARBA" id="ARBA00022640"/>
    </source>
</evidence>
<proteinExistence type="predicted"/>
<accession>A0AAW1QUT8</accession>
<sequence length="290" mass="32025">MECCRLKGLQPITASLAPLALQRLPVRSGRSPLRLRQNPRLDLTSRHQVVVRAGLLDFLPSSQPKSTPQSTELVNRLIELSEPTNSGLKASKTSREEIASLAEQLKPFRIRNPTKSPLFWGQFELLYCSLAIATGGPFIRGPAGQALLWGQQLRQVLTRPSTYLNRIEFRGLGLIPGEAKQLGLINAAAGNNFKVTLEAPTIKFGNGADKVQGAKSYPTQRSFEVLYLDEQLKIIKYLPQDVEIDPVLFVQRRVPVEALAATPEAIQQEEAAPSADQQEEEEQEAEPVLA</sequence>
<evidence type="ECO:0000313" key="5">
    <source>
        <dbReference type="EMBL" id="KAK9825281.1"/>
    </source>
</evidence>
<evidence type="ECO:0000256" key="1">
    <source>
        <dbReference type="ARBA" id="ARBA00004474"/>
    </source>
</evidence>
<dbReference type="GO" id="GO:0009536">
    <property type="term" value="C:plastid"/>
    <property type="evidence" value="ECO:0007669"/>
    <property type="project" value="UniProtKB-SubCell"/>
</dbReference>
<comment type="caution">
    <text evidence="5">The sequence shown here is derived from an EMBL/GenBank/DDBJ whole genome shotgun (WGS) entry which is preliminary data.</text>
</comment>
<comment type="subcellular location">
    <subcellularLocation>
        <location evidence="1">Plastid</location>
    </subcellularLocation>
</comment>
<gene>
    <name evidence="5" type="ORF">WJX74_005740</name>
</gene>
<evidence type="ECO:0000313" key="6">
    <source>
        <dbReference type="Proteomes" id="UP001438707"/>
    </source>
</evidence>